<feature type="transmembrane region" description="Helical" evidence="1">
    <location>
        <begin position="62"/>
        <end position="90"/>
    </location>
</feature>
<feature type="transmembrane region" description="Helical" evidence="1">
    <location>
        <begin position="242"/>
        <end position="261"/>
    </location>
</feature>
<proteinExistence type="predicted"/>
<dbReference type="RefSeq" id="WP_033632790.1">
    <property type="nucleotide sequence ID" value="NZ_CBCSIN010000002.1"/>
</dbReference>
<evidence type="ECO:0000313" key="3">
    <source>
        <dbReference type="Proteomes" id="UP000183031"/>
    </source>
</evidence>
<evidence type="ECO:0000256" key="1">
    <source>
        <dbReference type="SAM" id="Phobius"/>
    </source>
</evidence>
<reference evidence="2 3" key="1">
    <citation type="submission" date="2016-10" db="EMBL/GenBank/DDBJ databases">
        <authorList>
            <person name="Varghese N."/>
            <person name="Submissions S."/>
        </authorList>
    </citation>
    <scope>NUCLEOTIDE SEQUENCE [LARGE SCALE GENOMIC DNA]</scope>
    <source>
        <strain evidence="2 3">CGMCC 1.6853</strain>
    </source>
</reference>
<dbReference type="EMBL" id="FMUT01000004">
    <property type="protein sequence ID" value="SCY41288.1"/>
    <property type="molecule type" value="Genomic_DNA"/>
</dbReference>
<feature type="transmembrane region" description="Helical" evidence="1">
    <location>
        <begin position="341"/>
        <end position="361"/>
    </location>
</feature>
<feature type="transmembrane region" description="Helical" evidence="1">
    <location>
        <begin position="125"/>
        <end position="143"/>
    </location>
</feature>
<feature type="transmembrane region" description="Helical" evidence="1">
    <location>
        <begin position="96"/>
        <end position="113"/>
    </location>
</feature>
<protein>
    <recommendedName>
        <fullName evidence="4">O-antigen ligase family protein</fullName>
    </recommendedName>
</protein>
<feature type="transmembrane region" description="Helical" evidence="1">
    <location>
        <begin position="195"/>
        <end position="212"/>
    </location>
</feature>
<feature type="transmembrane region" description="Helical" evidence="1">
    <location>
        <begin position="218"/>
        <end position="235"/>
    </location>
</feature>
<name>A0A1G5FRR8_9GAMM</name>
<feature type="transmembrane region" description="Helical" evidence="1">
    <location>
        <begin position="307"/>
        <end position="329"/>
    </location>
</feature>
<evidence type="ECO:0008006" key="4">
    <source>
        <dbReference type="Google" id="ProtNLM"/>
    </source>
</evidence>
<dbReference type="Proteomes" id="UP000183031">
    <property type="component" value="Unassembled WGS sequence"/>
</dbReference>
<accession>A0A1G5FRR8</accession>
<keyword evidence="3" id="KW-1185">Reference proteome</keyword>
<sequence length="384" mass="43365">MQRVASNFHMHANVGYNQSRDLVNQSIILTFLLIFFVKTFLTSGSFNSELINKTVTGLNALMLLYVGYAFFIATMAEKAVAGFLVLLFLVNIATGHGDYLFGAVFSSAVIILFRRIEMVRGAEMFAIAFVVAGLLMVVPYTFYTEGFVYLDERYGNRLTLGFDNPNTLAYYSFALFAMLLCLIDHAKLTRGMKNIASLAVSALIIPVLMYSYSRTCFMLALLMLLLFWLAPLLRFTPNRKVCIALTLAIIGFQFASVIRWGNNPALDALLNQALTGRIWFSWQMFQAVGLPNPLFGMNIEPYKPVDFFFIAMFYSAGGIASVVMLFCYFHLLGNMCRLSRFMRWVVVVFLLTTFTETYFLVPVFNVSLLLLCRGKEMINSKLEG</sequence>
<keyword evidence="1" id="KW-0812">Transmembrane</keyword>
<organism evidence="2 3">
    <name type="scientific">Serratia nematodiphila</name>
    <dbReference type="NCBI Taxonomy" id="458197"/>
    <lineage>
        <taxon>Bacteria</taxon>
        <taxon>Pseudomonadati</taxon>
        <taxon>Pseudomonadota</taxon>
        <taxon>Gammaproteobacteria</taxon>
        <taxon>Enterobacterales</taxon>
        <taxon>Yersiniaceae</taxon>
        <taxon>Serratia</taxon>
    </lineage>
</organism>
<feature type="transmembrane region" description="Helical" evidence="1">
    <location>
        <begin position="167"/>
        <end position="183"/>
    </location>
</feature>
<feature type="transmembrane region" description="Helical" evidence="1">
    <location>
        <begin position="22"/>
        <end position="41"/>
    </location>
</feature>
<gene>
    <name evidence="2" type="ORF">SAMN02927935_01381</name>
</gene>
<evidence type="ECO:0000313" key="2">
    <source>
        <dbReference type="EMBL" id="SCY41288.1"/>
    </source>
</evidence>
<keyword evidence="1" id="KW-0472">Membrane</keyword>
<comment type="caution">
    <text evidence="2">The sequence shown here is derived from an EMBL/GenBank/DDBJ whole genome shotgun (WGS) entry which is preliminary data.</text>
</comment>
<keyword evidence="1" id="KW-1133">Transmembrane helix</keyword>